<keyword evidence="10" id="KW-0472">Membrane</keyword>
<dbReference type="GO" id="GO:0005789">
    <property type="term" value="C:endoplasmic reticulum membrane"/>
    <property type="evidence" value="ECO:0007669"/>
    <property type="project" value="UniProtKB-SubCell"/>
</dbReference>
<dbReference type="Proteomes" id="UP000613066">
    <property type="component" value="Unassembled WGS sequence"/>
</dbReference>
<dbReference type="InterPro" id="IPR027370">
    <property type="entry name" value="Znf-RING_euk"/>
</dbReference>
<evidence type="ECO:0000256" key="9">
    <source>
        <dbReference type="ARBA" id="ARBA00023054"/>
    </source>
</evidence>
<dbReference type="CDD" id="cd16763">
    <property type="entry name" value="RING-HC_TRIM59_C-V"/>
    <property type="match status" value="1"/>
</dbReference>
<evidence type="ECO:0000256" key="13">
    <source>
        <dbReference type="PROSITE-ProRule" id="PRU00024"/>
    </source>
</evidence>
<dbReference type="InterPro" id="IPR013083">
    <property type="entry name" value="Znf_RING/FYVE/PHD"/>
</dbReference>
<dbReference type="AlphaFoldDB" id="A0A851P1Z8"/>
<feature type="domain" description="B box-type" evidence="15">
    <location>
        <begin position="92"/>
        <end position="134"/>
    </location>
</feature>
<dbReference type="InterPro" id="IPR001841">
    <property type="entry name" value="Znf_RING"/>
</dbReference>
<proteinExistence type="inferred from homology"/>
<sequence>MHHFEEELTCSICYSLFEDPRVLPCSHTFCRNCLEGVIQLSSNFSIWRPLRVPLKCPNCRSIMEIPASGTESLPVNFALKAIIEKYRQEDHSDVATCSEHYRQPLNVYCLLDKKLVCGHCLTIGKHNGHPIDDLHSAYLKEKESSGKILEQLTDKHWSNVCLLLEKLKEQKSQCESTVEDDKKVVVQYFKKLTDTLEHKKQVLLAALDEINRQILEEYEPHIEKLKKIREEQLELMSLNTSIQKEESPLVFLEKVDNVHQRIKALKEKQLPDVKAVEIYPRVGHLLKDVWSKTEIGQINKILTPKIKLIPKRKLHSKSSEKERAKSEELLQAVNPLTVTLLVITAIAIAALLFHKPISSVATEAIPTDVSEFLFFIYRGFCTCLQTTIDVMCHKFNLLMEFLGRNVPL</sequence>
<feature type="non-terminal residue" evidence="16">
    <location>
        <position position="1"/>
    </location>
</feature>
<evidence type="ECO:0000256" key="12">
    <source>
        <dbReference type="ARBA" id="ARBA00071704"/>
    </source>
</evidence>
<keyword evidence="5 13" id="KW-0863">Zinc-finger</keyword>
<comment type="subunit">
    <text evidence="11">Interacts with ECSIT.</text>
</comment>
<dbReference type="PANTHER" id="PTHR24098:SF14">
    <property type="entry name" value="TRIPARTITE MOTIF-CONTAINING PROTEIN 59"/>
    <property type="match status" value="1"/>
</dbReference>
<dbReference type="GO" id="GO:0045087">
    <property type="term" value="P:innate immune response"/>
    <property type="evidence" value="ECO:0007669"/>
    <property type="project" value="TreeGrafter"/>
</dbReference>
<dbReference type="PROSITE" id="PS50089">
    <property type="entry name" value="ZF_RING_2"/>
    <property type="match status" value="1"/>
</dbReference>
<dbReference type="FunFam" id="3.30.40.10:FF:000297">
    <property type="entry name" value="tripartite motif-containing protein 59"/>
    <property type="match status" value="1"/>
</dbReference>
<comment type="caution">
    <text evidence="16">The sequence shown here is derived from an EMBL/GenBank/DDBJ whole genome shotgun (WGS) entry which is preliminary data.</text>
</comment>
<evidence type="ECO:0000313" key="17">
    <source>
        <dbReference type="Proteomes" id="UP000613066"/>
    </source>
</evidence>
<evidence type="ECO:0000256" key="11">
    <source>
        <dbReference type="ARBA" id="ARBA00064523"/>
    </source>
</evidence>
<keyword evidence="17" id="KW-1185">Reference proteome</keyword>
<dbReference type="EMBL" id="WBMW01004563">
    <property type="protein sequence ID" value="NXC47698.1"/>
    <property type="molecule type" value="Genomic_DNA"/>
</dbReference>
<evidence type="ECO:0000256" key="2">
    <source>
        <dbReference type="ARBA" id="ARBA00008518"/>
    </source>
</evidence>
<evidence type="ECO:0000256" key="1">
    <source>
        <dbReference type="ARBA" id="ARBA00004389"/>
    </source>
</evidence>
<dbReference type="Pfam" id="PF00643">
    <property type="entry name" value="zf-B_box"/>
    <property type="match status" value="1"/>
</dbReference>
<evidence type="ECO:0000313" key="16">
    <source>
        <dbReference type="EMBL" id="NXC47698.1"/>
    </source>
</evidence>
<evidence type="ECO:0000256" key="5">
    <source>
        <dbReference type="ARBA" id="ARBA00022771"/>
    </source>
</evidence>
<dbReference type="Pfam" id="PF13445">
    <property type="entry name" value="zf-RING_UBOX"/>
    <property type="match status" value="1"/>
</dbReference>
<evidence type="ECO:0000256" key="10">
    <source>
        <dbReference type="ARBA" id="ARBA00023136"/>
    </source>
</evidence>
<dbReference type="SUPFAM" id="SSF57850">
    <property type="entry name" value="RING/U-box"/>
    <property type="match status" value="1"/>
</dbReference>
<dbReference type="PROSITE" id="PS50119">
    <property type="entry name" value="ZF_BBOX"/>
    <property type="match status" value="1"/>
</dbReference>
<dbReference type="GO" id="GO:0061630">
    <property type="term" value="F:ubiquitin protein ligase activity"/>
    <property type="evidence" value="ECO:0007669"/>
    <property type="project" value="TreeGrafter"/>
</dbReference>
<dbReference type="Gene3D" id="3.30.160.60">
    <property type="entry name" value="Classic Zinc Finger"/>
    <property type="match status" value="1"/>
</dbReference>
<dbReference type="Gene3D" id="3.30.40.10">
    <property type="entry name" value="Zinc/RING finger domain, C3HC4 (zinc finger)"/>
    <property type="match status" value="1"/>
</dbReference>
<evidence type="ECO:0000256" key="4">
    <source>
        <dbReference type="ARBA" id="ARBA00022723"/>
    </source>
</evidence>
<feature type="non-terminal residue" evidence="16">
    <location>
        <position position="408"/>
    </location>
</feature>
<comment type="subcellular location">
    <subcellularLocation>
        <location evidence="1">Endoplasmic reticulum membrane</location>
        <topology evidence="1">Single-pass membrane protein</topology>
    </subcellularLocation>
</comment>
<evidence type="ECO:0000259" key="15">
    <source>
        <dbReference type="PROSITE" id="PS50119"/>
    </source>
</evidence>
<dbReference type="PROSITE" id="PS00518">
    <property type="entry name" value="ZF_RING_1"/>
    <property type="match status" value="1"/>
</dbReference>
<dbReference type="FunFam" id="3.30.160.60:FF:000772">
    <property type="entry name" value="tripartite motif-containing protein 59"/>
    <property type="match status" value="1"/>
</dbReference>
<evidence type="ECO:0000256" key="6">
    <source>
        <dbReference type="ARBA" id="ARBA00022824"/>
    </source>
</evidence>
<keyword evidence="4" id="KW-0479">Metal-binding</keyword>
<keyword evidence="9" id="KW-0175">Coiled coil</keyword>
<evidence type="ECO:0000256" key="7">
    <source>
        <dbReference type="ARBA" id="ARBA00022833"/>
    </source>
</evidence>
<protein>
    <recommendedName>
        <fullName evidence="12">Tripartite motif-containing protein 59</fullName>
    </recommendedName>
</protein>
<dbReference type="GO" id="GO:0043124">
    <property type="term" value="P:negative regulation of canonical NF-kappaB signal transduction"/>
    <property type="evidence" value="ECO:0007669"/>
    <property type="project" value="TreeGrafter"/>
</dbReference>
<evidence type="ECO:0000259" key="14">
    <source>
        <dbReference type="PROSITE" id="PS50089"/>
    </source>
</evidence>
<dbReference type="OrthoDB" id="6105938at2759"/>
<reference evidence="16" key="1">
    <citation type="submission" date="2019-09" db="EMBL/GenBank/DDBJ databases">
        <title>Bird 10,000 Genomes (B10K) Project - Family phase.</title>
        <authorList>
            <person name="Zhang G."/>
        </authorList>
    </citation>
    <scope>NUCLEOTIDE SEQUENCE</scope>
    <source>
        <strain evidence="16">B10K-DU-001-08</strain>
        <tissue evidence="16">Muscle</tissue>
    </source>
</reference>
<name>A0A851P1Z8_9GALL</name>
<dbReference type="InterPro" id="IPR000315">
    <property type="entry name" value="Znf_B-box"/>
</dbReference>
<gene>
    <name evidence="16" type="primary">Trim59</name>
    <name evidence="16" type="ORF">PENPIL_R00913</name>
</gene>
<comment type="similarity">
    <text evidence="2">Belongs to the TRIM/RBCC family.</text>
</comment>
<dbReference type="PANTHER" id="PTHR24098">
    <property type="entry name" value="OUTER SEGMENT 5"/>
    <property type="match status" value="1"/>
</dbReference>
<keyword evidence="7" id="KW-0862">Zinc</keyword>
<dbReference type="SMART" id="SM00184">
    <property type="entry name" value="RING"/>
    <property type="match status" value="1"/>
</dbReference>
<keyword evidence="6" id="KW-0256">Endoplasmic reticulum</keyword>
<evidence type="ECO:0000256" key="8">
    <source>
        <dbReference type="ARBA" id="ARBA00022989"/>
    </source>
</evidence>
<dbReference type="InterPro" id="IPR017907">
    <property type="entry name" value="Znf_RING_CS"/>
</dbReference>
<keyword evidence="3" id="KW-0812">Transmembrane</keyword>
<feature type="domain" description="RING-type" evidence="14">
    <location>
        <begin position="10"/>
        <end position="60"/>
    </location>
</feature>
<keyword evidence="8" id="KW-1133">Transmembrane helix</keyword>
<organism evidence="16 17">
    <name type="scientific">Penelope pileata</name>
    <dbReference type="NCBI Taxonomy" id="1118817"/>
    <lineage>
        <taxon>Eukaryota</taxon>
        <taxon>Metazoa</taxon>
        <taxon>Chordata</taxon>
        <taxon>Craniata</taxon>
        <taxon>Vertebrata</taxon>
        <taxon>Euteleostomi</taxon>
        <taxon>Archelosauria</taxon>
        <taxon>Archosauria</taxon>
        <taxon>Dinosauria</taxon>
        <taxon>Saurischia</taxon>
        <taxon>Theropoda</taxon>
        <taxon>Coelurosauria</taxon>
        <taxon>Aves</taxon>
        <taxon>Neognathae</taxon>
        <taxon>Galloanserae</taxon>
        <taxon>Galliformes</taxon>
        <taxon>Cracidae</taxon>
        <taxon>Penelope</taxon>
    </lineage>
</organism>
<dbReference type="GO" id="GO:0008270">
    <property type="term" value="F:zinc ion binding"/>
    <property type="evidence" value="ECO:0007669"/>
    <property type="project" value="UniProtKB-KW"/>
</dbReference>
<dbReference type="CDD" id="cd19790">
    <property type="entry name" value="Bbox2_TRIM59_C-XI"/>
    <property type="match status" value="1"/>
</dbReference>
<accession>A0A851P1Z8</accession>
<dbReference type="SUPFAM" id="SSF57845">
    <property type="entry name" value="B-box zinc-binding domain"/>
    <property type="match status" value="1"/>
</dbReference>
<evidence type="ECO:0000256" key="3">
    <source>
        <dbReference type="ARBA" id="ARBA00022692"/>
    </source>
</evidence>